<dbReference type="GO" id="GO:0003700">
    <property type="term" value="F:DNA-binding transcription factor activity"/>
    <property type="evidence" value="ECO:0007669"/>
    <property type="project" value="TreeGrafter"/>
</dbReference>
<dbReference type="InterPro" id="IPR023772">
    <property type="entry name" value="DNA-bd_HTH_TetR-type_CS"/>
</dbReference>
<evidence type="ECO:0000313" key="7">
    <source>
        <dbReference type="Proteomes" id="UP000197781"/>
    </source>
</evidence>
<evidence type="ECO:0000256" key="1">
    <source>
        <dbReference type="ARBA" id="ARBA00023015"/>
    </source>
</evidence>
<keyword evidence="2 4" id="KW-0238">DNA-binding</keyword>
<dbReference type="PANTHER" id="PTHR30055">
    <property type="entry name" value="HTH-TYPE TRANSCRIPTIONAL REGULATOR RUTR"/>
    <property type="match status" value="1"/>
</dbReference>
<organism evidence="6 7">
    <name type="scientific">Brevibacillus formosus</name>
    <dbReference type="NCBI Taxonomy" id="54913"/>
    <lineage>
        <taxon>Bacteria</taxon>
        <taxon>Bacillati</taxon>
        <taxon>Bacillota</taxon>
        <taxon>Bacilli</taxon>
        <taxon>Bacillales</taxon>
        <taxon>Paenibacillaceae</taxon>
        <taxon>Brevibacillus</taxon>
    </lineage>
</organism>
<dbReference type="SUPFAM" id="SSF48498">
    <property type="entry name" value="Tetracyclin repressor-like, C-terminal domain"/>
    <property type="match status" value="1"/>
</dbReference>
<dbReference type="GO" id="GO:0000976">
    <property type="term" value="F:transcription cis-regulatory region binding"/>
    <property type="evidence" value="ECO:0007669"/>
    <property type="project" value="TreeGrafter"/>
</dbReference>
<proteinExistence type="predicted"/>
<dbReference type="Gene3D" id="1.10.10.60">
    <property type="entry name" value="Homeodomain-like"/>
    <property type="match status" value="1"/>
</dbReference>
<feature type="domain" description="HTH tetR-type" evidence="5">
    <location>
        <begin position="12"/>
        <end position="72"/>
    </location>
</feature>
<dbReference type="InterPro" id="IPR036271">
    <property type="entry name" value="Tet_transcr_reg_TetR-rel_C_sf"/>
</dbReference>
<dbReference type="RefSeq" id="WP_088908867.1">
    <property type="nucleotide sequence ID" value="NZ_CP018145.1"/>
</dbReference>
<dbReference type="InterPro" id="IPR001647">
    <property type="entry name" value="HTH_TetR"/>
</dbReference>
<evidence type="ECO:0000256" key="2">
    <source>
        <dbReference type="ARBA" id="ARBA00023125"/>
    </source>
</evidence>
<dbReference type="EMBL" id="CP018145">
    <property type="protein sequence ID" value="ASJ55181.1"/>
    <property type="molecule type" value="Genomic_DNA"/>
</dbReference>
<dbReference type="Proteomes" id="UP000197781">
    <property type="component" value="Chromosome"/>
</dbReference>
<keyword evidence="1" id="KW-0805">Transcription regulation</keyword>
<accession>A0A220MJG0</accession>
<feature type="DNA-binding region" description="H-T-H motif" evidence="4">
    <location>
        <begin position="35"/>
        <end position="54"/>
    </location>
</feature>
<keyword evidence="3" id="KW-0804">Transcription</keyword>
<gene>
    <name evidence="6" type="ORF">BP422_17470</name>
</gene>
<dbReference type="InterPro" id="IPR009057">
    <property type="entry name" value="Homeodomain-like_sf"/>
</dbReference>
<dbReference type="AlphaFoldDB" id="A0A220MJG0"/>
<evidence type="ECO:0000256" key="3">
    <source>
        <dbReference type="ARBA" id="ARBA00023163"/>
    </source>
</evidence>
<name>A0A220MJG0_9BACL</name>
<sequence length="200" mass="23017">MPLSEEQVLKMKQKRETILQQAILLFAERGYDDTTIAKVAKASGVSFGSVFTYFENKDQLFHAAVTEPLQEHSLKLLDFDPQASEPLLELERMVTNHIKIFAAFDSYLRLVVQVVGYYNRFAHSFVELDAFHNIFREKIAELLINGQEKGLLHVQDPKYVATAYMSLLIGLRVNLTDEPQSNMWEKFVPFAMQLFGPKNR</sequence>
<dbReference type="Gene3D" id="1.10.357.10">
    <property type="entry name" value="Tetracycline Repressor, domain 2"/>
    <property type="match status" value="1"/>
</dbReference>
<reference evidence="6 7" key="1">
    <citation type="submission" date="2016-11" db="EMBL/GenBank/DDBJ databases">
        <authorList>
            <person name="Jaros S."/>
            <person name="Januszkiewicz K."/>
            <person name="Wedrychowicz H."/>
        </authorList>
    </citation>
    <scope>NUCLEOTIDE SEQUENCE [LARGE SCALE GENOMIC DNA]</scope>
    <source>
        <strain evidence="6 7">NF2</strain>
    </source>
</reference>
<dbReference type="PROSITE" id="PS50977">
    <property type="entry name" value="HTH_TETR_2"/>
    <property type="match status" value="1"/>
</dbReference>
<evidence type="ECO:0000256" key="4">
    <source>
        <dbReference type="PROSITE-ProRule" id="PRU00335"/>
    </source>
</evidence>
<protein>
    <submittedName>
        <fullName evidence="6">TetR family transcriptional regulator</fullName>
    </submittedName>
</protein>
<dbReference type="InterPro" id="IPR050109">
    <property type="entry name" value="HTH-type_TetR-like_transc_reg"/>
</dbReference>
<dbReference type="SUPFAM" id="SSF46689">
    <property type="entry name" value="Homeodomain-like"/>
    <property type="match status" value="1"/>
</dbReference>
<dbReference type="PANTHER" id="PTHR30055:SF234">
    <property type="entry name" value="HTH-TYPE TRANSCRIPTIONAL REGULATOR BETI"/>
    <property type="match status" value="1"/>
</dbReference>
<evidence type="ECO:0000259" key="5">
    <source>
        <dbReference type="PROSITE" id="PS50977"/>
    </source>
</evidence>
<dbReference type="PROSITE" id="PS01081">
    <property type="entry name" value="HTH_TETR_1"/>
    <property type="match status" value="1"/>
</dbReference>
<dbReference type="PRINTS" id="PR00455">
    <property type="entry name" value="HTHTETR"/>
</dbReference>
<dbReference type="Pfam" id="PF00440">
    <property type="entry name" value="TetR_N"/>
    <property type="match status" value="1"/>
</dbReference>
<dbReference type="KEGG" id="bfm:BP422_17470"/>
<evidence type="ECO:0000313" key="6">
    <source>
        <dbReference type="EMBL" id="ASJ55181.1"/>
    </source>
</evidence>